<dbReference type="EMBL" id="FZOF01000019">
    <property type="protein sequence ID" value="SNT27790.1"/>
    <property type="molecule type" value="Genomic_DNA"/>
</dbReference>
<evidence type="ECO:0000313" key="4">
    <source>
        <dbReference type="Proteomes" id="UP000198280"/>
    </source>
</evidence>
<feature type="compositionally biased region" description="Basic and acidic residues" evidence="2">
    <location>
        <begin position="25"/>
        <end position="34"/>
    </location>
</feature>
<keyword evidence="4" id="KW-1185">Reference proteome</keyword>
<organism evidence="3 4">
    <name type="scientific">Actinacidiphila glaucinigra</name>
    <dbReference type="NCBI Taxonomy" id="235986"/>
    <lineage>
        <taxon>Bacteria</taxon>
        <taxon>Bacillati</taxon>
        <taxon>Actinomycetota</taxon>
        <taxon>Actinomycetes</taxon>
        <taxon>Kitasatosporales</taxon>
        <taxon>Streptomycetaceae</taxon>
        <taxon>Actinacidiphila</taxon>
    </lineage>
</organism>
<dbReference type="InterPro" id="IPR000358">
    <property type="entry name" value="RNR_small_fam"/>
</dbReference>
<evidence type="ECO:0000313" key="3">
    <source>
        <dbReference type="EMBL" id="SNT27790.1"/>
    </source>
</evidence>
<dbReference type="InterPro" id="IPR012348">
    <property type="entry name" value="RNR-like"/>
</dbReference>
<reference evidence="3 4" key="1">
    <citation type="submission" date="2017-06" db="EMBL/GenBank/DDBJ databases">
        <authorList>
            <person name="Kim H.J."/>
            <person name="Triplett B.A."/>
        </authorList>
    </citation>
    <scope>NUCLEOTIDE SEQUENCE [LARGE SCALE GENOMIC DNA]</scope>
    <source>
        <strain evidence="3 4">CGMCC 4.1858</strain>
    </source>
</reference>
<gene>
    <name evidence="3" type="ORF">SAMN05216252_11931</name>
</gene>
<dbReference type="RefSeq" id="WP_089226894.1">
    <property type="nucleotide sequence ID" value="NZ_FZOF01000019.1"/>
</dbReference>
<evidence type="ECO:0000256" key="1">
    <source>
        <dbReference type="ARBA" id="ARBA00001962"/>
    </source>
</evidence>
<dbReference type="GO" id="GO:0016491">
    <property type="term" value="F:oxidoreductase activity"/>
    <property type="evidence" value="ECO:0007669"/>
    <property type="project" value="InterPro"/>
</dbReference>
<evidence type="ECO:0000256" key="2">
    <source>
        <dbReference type="SAM" id="MobiDB-lite"/>
    </source>
</evidence>
<dbReference type="Pfam" id="PF00268">
    <property type="entry name" value="Ribonuc_red_sm"/>
    <property type="match status" value="1"/>
</dbReference>
<feature type="region of interest" description="Disordered" evidence="2">
    <location>
        <begin position="1"/>
        <end position="34"/>
    </location>
</feature>
<name>A0A239LBW6_9ACTN</name>
<dbReference type="InterPro" id="IPR009078">
    <property type="entry name" value="Ferritin-like_SF"/>
</dbReference>
<protein>
    <submittedName>
        <fullName evidence="3">Ribonucleoside-diphosphate reductase beta chain</fullName>
    </submittedName>
</protein>
<dbReference type="Gene3D" id="1.10.620.20">
    <property type="entry name" value="Ribonucleotide Reductase, subunit A"/>
    <property type="match status" value="1"/>
</dbReference>
<feature type="compositionally biased region" description="Polar residues" evidence="2">
    <location>
        <begin position="1"/>
        <end position="10"/>
    </location>
</feature>
<dbReference type="AlphaFoldDB" id="A0A239LBW6"/>
<dbReference type="OrthoDB" id="5500270at2"/>
<accession>A0A239LBW6</accession>
<dbReference type="GO" id="GO:0009263">
    <property type="term" value="P:deoxyribonucleotide biosynthetic process"/>
    <property type="evidence" value="ECO:0007669"/>
    <property type="project" value="InterPro"/>
</dbReference>
<comment type="cofactor">
    <cofactor evidence="1">
        <name>Fe cation</name>
        <dbReference type="ChEBI" id="CHEBI:24875"/>
    </cofactor>
</comment>
<proteinExistence type="predicted"/>
<dbReference type="Proteomes" id="UP000198280">
    <property type="component" value="Unassembled WGS sequence"/>
</dbReference>
<sequence>MTTAATTDTGPGQGYVPDITAEPGTDEHGQERQGRLATSADLYRRWERQQWSVAQVAPARDAERWNALTPFMRQQMLGALAELEVGEVAVTHTLGTLIDSPPTEDDRIYLCTQLADEARHVRFFQTYLEDACGIDLDAAEGGDLEAAADYAKVFAPELTRVTSEVRRSGDTESWYRALVYYHLITEGVLAATALRTTRFLARRLRLAALEEGLTNVTRDESRHVSFGLRAAEDGVARGYGRVVEDAHFEAIGMAAWVLVGPARHNPSPAIPAALASRAAQLQGAVDIGEERLVKQLRLIGLPQLADRAGRAWRAEIDKALSAYEERWSAPHPIRAAAARAAAR</sequence>
<dbReference type="SUPFAM" id="SSF47240">
    <property type="entry name" value="Ferritin-like"/>
    <property type="match status" value="1"/>
</dbReference>